<dbReference type="GO" id="GO:0015628">
    <property type="term" value="P:protein secretion by the type II secretion system"/>
    <property type="evidence" value="ECO:0007669"/>
    <property type="project" value="InterPro"/>
</dbReference>
<keyword evidence="5" id="KW-1003">Cell membrane</keyword>
<evidence type="ECO:0000256" key="3">
    <source>
        <dbReference type="ARBA" id="ARBA00021563"/>
    </source>
</evidence>
<dbReference type="Pfam" id="PF01203">
    <property type="entry name" value="T2SSN"/>
    <property type="match status" value="1"/>
</dbReference>
<dbReference type="AlphaFoldDB" id="A0A1D2QSM0"/>
<comment type="similarity">
    <text evidence="2">Belongs to the GSP N family.</text>
</comment>
<evidence type="ECO:0000256" key="9">
    <source>
        <dbReference type="ARBA" id="ARBA00023136"/>
    </source>
</evidence>
<keyword evidence="4" id="KW-0813">Transport</keyword>
<keyword evidence="8" id="KW-0653">Protein transport</keyword>
<evidence type="ECO:0000256" key="5">
    <source>
        <dbReference type="ARBA" id="ARBA00022475"/>
    </source>
</evidence>
<evidence type="ECO:0000256" key="2">
    <source>
        <dbReference type="ARBA" id="ARBA00007208"/>
    </source>
</evidence>
<feature type="transmembrane region" description="Helical" evidence="11">
    <location>
        <begin position="12"/>
        <end position="36"/>
    </location>
</feature>
<dbReference type="InterPro" id="IPR022792">
    <property type="entry name" value="T2SS_protein-GspN"/>
</dbReference>
<sequence length="265" mass="30252">MSKRGMTKVIKTFYYLILLFIVLILILSLPAAWVVMRVQEQLPELSITGSSGYWWQGTAHEVSIIYRGDTINLSDISWTFDGLSLFVVKPCIIFSTLSTVSRGQGRLCIDLFSKKIYFHQLDMTLSAVVVADVLNVEIQGKFQALIRTLILKDNRLVGLQGDVIWRQAKFYNGEEWLDLGILLMAVSSETKNKSMTINWLDMENNLPFNPIDVDVEMLFTNSQLVHIVGTVTPKNMENRSLLDTLELVSHSREGNTYFIKSYFPR</sequence>
<evidence type="ECO:0000256" key="10">
    <source>
        <dbReference type="ARBA" id="ARBA00030772"/>
    </source>
</evidence>
<dbReference type="GO" id="GO:0005886">
    <property type="term" value="C:plasma membrane"/>
    <property type="evidence" value="ECO:0007669"/>
    <property type="project" value="UniProtKB-SubCell"/>
</dbReference>
<evidence type="ECO:0000256" key="11">
    <source>
        <dbReference type="SAM" id="Phobius"/>
    </source>
</evidence>
<dbReference type="GO" id="GO:0015627">
    <property type="term" value="C:type II protein secretion system complex"/>
    <property type="evidence" value="ECO:0007669"/>
    <property type="project" value="InterPro"/>
</dbReference>
<dbReference type="Proteomes" id="UP000242502">
    <property type="component" value="Unassembled WGS sequence"/>
</dbReference>
<evidence type="ECO:0000256" key="6">
    <source>
        <dbReference type="ARBA" id="ARBA00022519"/>
    </source>
</evidence>
<name>A0A1D2QSM0_9GAMM</name>
<accession>A0A1D2QSM0</accession>
<dbReference type="STRING" id="62101.AB835_03110"/>
<gene>
    <name evidence="12" type="ORF">AB835_03110</name>
</gene>
<reference evidence="12 13" key="1">
    <citation type="journal article" date="2016" name="Appl. Environ. Microbiol.">
        <title>Lack of Overt Genome Reduction in the Bryostatin-Producing Bryozoan Symbiont "Candidatus Endobugula sertula".</title>
        <authorList>
            <person name="Miller I.J."/>
            <person name="Vanee N."/>
            <person name="Fong S.S."/>
            <person name="Lim-Fong G.E."/>
            <person name="Kwan J.C."/>
        </authorList>
    </citation>
    <scope>NUCLEOTIDE SEQUENCE [LARGE SCALE GENOMIC DNA]</scope>
    <source>
        <strain evidence="12">AB1-4</strain>
    </source>
</reference>
<evidence type="ECO:0000256" key="1">
    <source>
        <dbReference type="ARBA" id="ARBA00004533"/>
    </source>
</evidence>
<keyword evidence="7 11" id="KW-0812">Transmembrane</keyword>
<comment type="subcellular location">
    <subcellularLocation>
        <location evidence="1">Cell inner membrane</location>
    </subcellularLocation>
</comment>
<keyword evidence="11" id="KW-1133">Transmembrane helix</keyword>
<keyword evidence="6" id="KW-0997">Cell inner membrane</keyword>
<dbReference type="EMBL" id="MDLC01000007">
    <property type="protein sequence ID" value="ODS24585.1"/>
    <property type="molecule type" value="Genomic_DNA"/>
</dbReference>
<evidence type="ECO:0000313" key="13">
    <source>
        <dbReference type="Proteomes" id="UP000242502"/>
    </source>
</evidence>
<evidence type="ECO:0000256" key="7">
    <source>
        <dbReference type="ARBA" id="ARBA00022692"/>
    </source>
</evidence>
<evidence type="ECO:0000256" key="8">
    <source>
        <dbReference type="ARBA" id="ARBA00022927"/>
    </source>
</evidence>
<keyword evidence="9 11" id="KW-0472">Membrane</keyword>
<evidence type="ECO:0000313" key="12">
    <source>
        <dbReference type="EMBL" id="ODS24585.1"/>
    </source>
</evidence>
<comment type="caution">
    <text evidence="12">The sequence shown here is derived from an EMBL/GenBank/DDBJ whole genome shotgun (WGS) entry which is preliminary data.</text>
</comment>
<proteinExistence type="inferred from homology"/>
<evidence type="ECO:0000256" key="4">
    <source>
        <dbReference type="ARBA" id="ARBA00022448"/>
    </source>
</evidence>
<organism evidence="12 13">
    <name type="scientific">Candidatus Endobugula sertula</name>
    <name type="common">Bugula neritina bacterial symbiont</name>
    <dbReference type="NCBI Taxonomy" id="62101"/>
    <lineage>
        <taxon>Bacteria</taxon>
        <taxon>Pseudomonadati</taxon>
        <taxon>Pseudomonadota</taxon>
        <taxon>Gammaproteobacteria</taxon>
        <taxon>Cellvibrionales</taxon>
        <taxon>Cellvibrionaceae</taxon>
        <taxon>Candidatus Endobugula</taxon>
    </lineage>
</organism>
<protein>
    <recommendedName>
        <fullName evidence="3">Type II secretion system protein N</fullName>
    </recommendedName>
    <alternativeName>
        <fullName evidence="10">General secretion pathway protein N</fullName>
    </alternativeName>
</protein>